<protein>
    <submittedName>
        <fullName evidence="1">Uncharacterized protein</fullName>
    </submittedName>
</protein>
<dbReference type="EMBL" id="JABFUD020000002">
    <property type="protein sequence ID" value="KAI5083095.1"/>
    <property type="molecule type" value="Genomic_DNA"/>
</dbReference>
<reference evidence="1" key="1">
    <citation type="submission" date="2021-01" db="EMBL/GenBank/DDBJ databases">
        <title>Adiantum capillus-veneris genome.</title>
        <authorList>
            <person name="Fang Y."/>
            <person name="Liao Q."/>
        </authorList>
    </citation>
    <scope>NUCLEOTIDE SEQUENCE</scope>
    <source>
        <strain evidence="1">H3</strain>
        <tissue evidence="1">Leaf</tissue>
    </source>
</reference>
<evidence type="ECO:0000313" key="1">
    <source>
        <dbReference type="EMBL" id="KAI5083095.1"/>
    </source>
</evidence>
<gene>
    <name evidence="1" type="ORF">GOP47_0002838</name>
</gene>
<name>A0A9D4ZRZ2_ADICA</name>
<dbReference type="Proteomes" id="UP000886520">
    <property type="component" value="Chromosome 3"/>
</dbReference>
<evidence type="ECO:0000313" key="2">
    <source>
        <dbReference type="Proteomes" id="UP000886520"/>
    </source>
</evidence>
<accession>A0A9D4ZRZ2</accession>
<comment type="caution">
    <text evidence="1">The sequence shown here is derived from an EMBL/GenBank/DDBJ whole genome shotgun (WGS) entry which is preliminary data.</text>
</comment>
<proteinExistence type="predicted"/>
<sequence length="69" mass="7944">MDRAQDAYKKFKLPDDQYLSMAFWHGKFLSPCVFFYIVHLKTLISTLCRRSCGKSIKWISGLEGICGPP</sequence>
<dbReference type="AlphaFoldDB" id="A0A9D4ZRZ2"/>
<organism evidence="1 2">
    <name type="scientific">Adiantum capillus-veneris</name>
    <name type="common">Maidenhair fern</name>
    <dbReference type="NCBI Taxonomy" id="13818"/>
    <lineage>
        <taxon>Eukaryota</taxon>
        <taxon>Viridiplantae</taxon>
        <taxon>Streptophyta</taxon>
        <taxon>Embryophyta</taxon>
        <taxon>Tracheophyta</taxon>
        <taxon>Polypodiopsida</taxon>
        <taxon>Polypodiidae</taxon>
        <taxon>Polypodiales</taxon>
        <taxon>Pteridineae</taxon>
        <taxon>Pteridaceae</taxon>
        <taxon>Vittarioideae</taxon>
        <taxon>Adiantum</taxon>
    </lineage>
</organism>
<keyword evidence="2" id="KW-1185">Reference proteome</keyword>